<accession>A0A0R2C6Z1</accession>
<name>A0A0R2C6Z1_9LACO</name>
<dbReference type="Pfam" id="PF03610">
    <property type="entry name" value="EIIA-man"/>
    <property type="match status" value="1"/>
</dbReference>
<reference evidence="3 4" key="1">
    <citation type="journal article" date="2015" name="Genome Announc.">
        <title>Expanding the biotechnology potential of lactobacilli through comparative genomics of 213 strains and associated genera.</title>
        <authorList>
            <person name="Sun Z."/>
            <person name="Harris H.M."/>
            <person name="McCann A."/>
            <person name="Guo C."/>
            <person name="Argimon S."/>
            <person name="Zhang W."/>
            <person name="Yang X."/>
            <person name="Jeffery I.B."/>
            <person name="Cooney J.C."/>
            <person name="Kagawa T.F."/>
            <person name="Liu W."/>
            <person name="Song Y."/>
            <person name="Salvetti E."/>
            <person name="Wrobel A."/>
            <person name="Rasinkangas P."/>
            <person name="Parkhill J."/>
            <person name="Rea M.C."/>
            <person name="O'Sullivan O."/>
            <person name="Ritari J."/>
            <person name="Douillard F.P."/>
            <person name="Paul Ross R."/>
            <person name="Yang R."/>
            <person name="Briner A.E."/>
            <person name="Felis G.E."/>
            <person name="de Vos W.M."/>
            <person name="Barrangou R."/>
            <person name="Klaenhammer T.R."/>
            <person name="Caufield P.W."/>
            <person name="Cui Y."/>
            <person name="Zhang H."/>
            <person name="O'Toole P.W."/>
        </authorList>
    </citation>
    <scope>NUCLEOTIDE SEQUENCE [LARGE SCALE GENOMIC DNA]</scope>
    <source>
        <strain evidence="3 4">DSM 22698</strain>
    </source>
</reference>
<proteinExistence type="predicted"/>
<dbReference type="STRING" id="1423810.FD19_GL001047"/>
<dbReference type="Gene3D" id="3.40.50.510">
    <property type="entry name" value="Phosphotransferase system, mannose-type IIA component"/>
    <property type="match status" value="1"/>
</dbReference>
<dbReference type="Proteomes" id="UP000051789">
    <property type="component" value="Unassembled WGS sequence"/>
</dbReference>
<keyword evidence="4" id="KW-1185">Reference proteome</keyword>
<evidence type="ECO:0000313" key="3">
    <source>
        <dbReference type="EMBL" id="KRM87537.1"/>
    </source>
</evidence>
<gene>
    <name evidence="3" type="ORF">FD19_GL001047</name>
</gene>
<dbReference type="PANTHER" id="PTHR33799">
    <property type="entry name" value="PTS PERMEASE-RELATED-RELATED"/>
    <property type="match status" value="1"/>
</dbReference>
<dbReference type="GO" id="GO:0016740">
    <property type="term" value="F:transferase activity"/>
    <property type="evidence" value="ECO:0007669"/>
    <property type="project" value="UniProtKB-KW"/>
</dbReference>
<dbReference type="OrthoDB" id="9799827at2"/>
<evidence type="ECO:0000256" key="1">
    <source>
        <dbReference type="ARBA" id="ARBA00022679"/>
    </source>
</evidence>
<evidence type="ECO:0000313" key="4">
    <source>
        <dbReference type="Proteomes" id="UP000051789"/>
    </source>
</evidence>
<dbReference type="InterPro" id="IPR051471">
    <property type="entry name" value="Bacterial_PTS_sugar_comp"/>
</dbReference>
<dbReference type="PROSITE" id="PS51096">
    <property type="entry name" value="PTS_EIIA_TYPE_4"/>
    <property type="match status" value="1"/>
</dbReference>
<keyword evidence="1" id="KW-0808">Transferase</keyword>
<evidence type="ECO:0000259" key="2">
    <source>
        <dbReference type="PROSITE" id="PS51096"/>
    </source>
</evidence>
<dbReference type="GO" id="GO:0009401">
    <property type="term" value="P:phosphoenolpyruvate-dependent sugar phosphotransferase system"/>
    <property type="evidence" value="ECO:0007669"/>
    <property type="project" value="InterPro"/>
</dbReference>
<dbReference type="GO" id="GO:0016020">
    <property type="term" value="C:membrane"/>
    <property type="evidence" value="ECO:0007669"/>
    <property type="project" value="InterPro"/>
</dbReference>
<dbReference type="PATRIC" id="fig|1423810.4.peg.1074"/>
<dbReference type="EMBL" id="AYZK01000002">
    <property type="protein sequence ID" value="KRM87537.1"/>
    <property type="molecule type" value="Genomic_DNA"/>
</dbReference>
<feature type="domain" description="PTS EIIA type-4" evidence="2">
    <location>
        <begin position="1"/>
        <end position="138"/>
    </location>
</feature>
<dbReference type="PANTHER" id="PTHR33799:SF1">
    <property type="entry name" value="PTS SYSTEM MANNOSE-SPECIFIC EIIAB COMPONENT-RELATED"/>
    <property type="match status" value="1"/>
</dbReference>
<sequence length="139" mass="15170">MRIILVSHGRLALGMQDTVKFIMGDTPNLSAYAAYVDSDESKYVYDIEAELTQHPDDEFVICTDVLGGSVNTTMIQLLKDYPNVELIAGMNLPLILQLLAENTVKDKAELAKVVASAQQALVDVNSLLVAQKSGEEDDL</sequence>
<protein>
    <recommendedName>
        <fullName evidence="2">PTS EIIA type-4 domain-containing protein</fullName>
    </recommendedName>
</protein>
<dbReference type="AlphaFoldDB" id="A0A0R2C6Z1"/>
<comment type="caution">
    <text evidence="3">The sequence shown here is derived from an EMBL/GenBank/DDBJ whole genome shotgun (WGS) entry which is preliminary data.</text>
</comment>
<dbReference type="SUPFAM" id="SSF53062">
    <property type="entry name" value="PTS system fructose IIA component-like"/>
    <property type="match status" value="1"/>
</dbReference>
<dbReference type="InterPro" id="IPR036662">
    <property type="entry name" value="PTS_EIIA_man-typ_sf"/>
</dbReference>
<organism evidence="3 4">
    <name type="scientific">Lacticaseibacillus thailandensis DSM 22698 = JCM 13996</name>
    <dbReference type="NCBI Taxonomy" id="1423810"/>
    <lineage>
        <taxon>Bacteria</taxon>
        <taxon>Bacillati</taxon>
        <taxon>Bacillota</taxon>
        <taxon>Bacilli</taxon>
        <taxon>Lactobacillales</taxon>
        <taxon>Lactobacillaceae</taxon>
        <taxon>Lacticaseibacillus</taxon>
    </lineage>
</organism>
<dbReference type="InterPro" id="IPR004701">
    <property type="entry name" value="PTS_EIIA_man-typ"/>
</dbReference>
<dbReference type="RefSeq" id="WP_054749838.1">
    <property type="nucleotide sequence ID" value="NZ_AYZK01000002.1"/>
</dbReference>